<dbReference type="PROSITE" id="PS50175">
    <property type="entry name" value="ASP_PROT_RETROV"/>
    <property type="match status" value="1"/>
</dbReference>
<evidence type="ECO:0000256" key="1">
    <source>
        <dbReference type="ARBA" id="ARBA00022801"/>
    </source>
</evidence>
<sequence length="229" mass="25602">MLSRKMHTAMLVEFGKRPAAGEVAANSSANDRENCCTSRLFVIDRKSGLHFLVDSGADVSIVPASKMKSTLTHNCDSKLYAANNTEIPTYGVRTLSVDLGLRRNFLWPFIVARTNKGILGADFLKKFNLIIDLKQRRLIDGETKLSIKGEISSISSENILSTLCKSVKFPELFQKFPDLTKPSWTPSHVKHGVKHYIPTSGRAVYSKPRPLDSKKTEDCKRGIRIHARK</sequence>
<dbReference type="AlphaFoldDB" id="A0A6H5H970"/>
<dbReference type="OrthoDB" id="6629768at2759"/>
<protein>
    <recommendedName>
        <fullName evidence="2">Peptidase A2 domain-containing protein</fullName>
    </recommendedName>
</protein>
<dbReference type="GO" id="GO:0006508">
    <property type="term" value="P:proteolysis"/>
    <property type="evidence" value="ECO:0007669"/>
    <property type="project" value="InterPro"/>
</dbReference>
<dbReference type="InterPro" id="IPR001995">
    <property type="entry name" value="Peptidase_A2_cat"/>
</dbReference>
<reference evidence="3 4" key="1">
    <citation type="submission" date="2020-02" db="EMBL/GenBank/DDBJ databases">
        <authorList>
            <person name="Ferguson B K."/>
        </authorList>
    </citation>
    <scope>NUCLEOTIDE SEQUENCE [LARGE SCALE GENOMIC DNA]</scope>
</reference>
<evidence type="ECO:0000313" key="4">
    <source>
        <dbReference type="Proteomes" id="UP000479000"/>
    </source>
</evidence>
<keyword evidence="1" id="KW-0378">Hydrolase</keyword>
<dbReference type="InterPro" id="IPR001969">
    <property type="entry name" value="Aspartic_peptidase_AS"/>
</dbReference>
<keyword evidence="4" id="KW-1185">Reference proteome</keyword>
<proteinExistence type="predicted"/>
<dbReference type="Proteomes" id="UP000479000">
    <property type="component" value="Unassembled WGS sequence"/>
</dbReference>
<accession>A0A6H5H970</accession>
<dbReference type="GO" id="GO:0004190">
    <property type="term" value="F:aspartic-type endopeptidase activity"/>
    <property type="evidence" value="ECO:0007669"/>
    <property type="project" value="InterPro"/>
</dbReference>
<dbReference type="InterPro" id="IPR021109">
    <property type="entry name" value="Peptidase_aspartic_dom_sf"/>
</dbReference>
<dbReference type="FunFam" id="2.40.70.10:FF:000130">
    <property type="entry name" value="Retrovirus-related Pol polyprotein from transposon opus-like Protein"/>
    <property type="match status" value="1"/>
</dbReference>
<gene>
    <name evidence="3" type="ORF">NTEN_LOCUS16945</name>
</gene>
<evidence type="ECO:0000259" key="2">
    <source>
        <dbReference type="PROSITE" id="PS50175"/>
    </source>
</evidence>
<dbReference type="SUPFAM" id="SSF50630">
    <property type="entry name" value="Acid proteases"/>
    <property type="match status" value="1"/>
</dbReference>
<name>A0A6H5H970_9HEMI</name>
<dbReference type="Gene3D" id="2.40.70.10">
    <property type="entry name" value="Acid Proteases"/>
    <property type="match status" value="1"/>
</dbReference>
<organism evidence="3 4">
    <name type="scientific">Nesidiocoris tenuis</name>
    <dbReference type="NCBI Taxonomy" id="355587"/>
    <lineage>
        <taxon>Eukaryota</taxon>
        <taxon>Metazoa</taxon>
        <taxon>Ecdysozoa</taxon>
        <taxon>Arthropoda</taxon>
        <taxon>Hexapoda</taxon>
        <taxon>Insecta</taxon>
        <taxon>Pterygota</taxon>
        <taxon>Neoptera</taxon>
        <taxon>Paraneoptera</taxon>
        <taxon>Hemiptera</taxon>
        <taxon>Heteroptera</taxon>
        <taxon>Panheteroptera</taxon>
        <taxon>Cimicomorpha</taxon>
        <taxon>Miridae</taxon>
        <taxon>Dicyphina</taxon>
        <taxon>Nesidiocoris</taxon>
    </lineage>
</organism>
<evidence type="ECO:0000313" key="3">
    <source>
        <dbReference type="EMBL" id="CAB0012163.1"/>
    </source>
</evidence>
<feature type="domain" description="Peptidase A2" evidence="2">
    <location>
        <begin position="49"/>
        <end position="63"/>
    </location>
</feature>
<dbReference type="EMBL" id="CADCXU010025042">
    <property type="protein sequence ID" value="CAB0012163.1"/>
    <property type="molecule type" value="Genomic_DNA"/>
</dbReference>
<dbReference type="PROSITE" id="PS00141">
    <property type="entry name" value="ASP_PROTEASE"/>
    <property type="match status" value="1"/>
</dbReference>